<evidence type="ECO:0000256" key="6">
    <source>
        <dbReference type="ARBA" id="ARBA00022989"/>
    </source>
</evidence>
<feature type="transmembrane region" description="Helical" evidence="8">
    <location>
        <begin position="78"/>
        <end position="97"/>
    </location>
</feature>
<evidence type="ECO:0000256" key="1">
    <source>
        <dbReference type="ARBA" id="ARBA00004651"/>
    </source>
</evidence>
<dbReference type="SUPFAM" id="SSF103473">
    <property type="entry name" value="MFS general substrate transporter"/>
    <property type="match status" value="1"/>
</dbReference>
<gene>
    <name evidence="10" type="ORF">F8C90_10015</name>
</gene>
<feature type="transmembrane region" description="Helical" evidence="8">
    <location>
        <begin position="117"/>
        <end position="137"/>
    </location>
</feature>
<feature type="transmembrane region" description="Helical" evidence="8">
    <location>
        <begin position="379"/>
        <end position="400"/>
    </location>
</feature>
<evidence type="ECO:0000256" key="2">
    <source>
        <dbReference type="ARBA" id="ARBA00008335"/>
    </source>
</evidence>
<name>A0A6N6NJC1_9ACTN</name>
<dbReference type="PANTHER" id="PTHR43271">
    <property type="entry name" value="BLL2771 PROTEIN"/>
    <property type="match status" value="1"/>
</dbReference>
<evidence type="ECO:0000256" key="7">
    <source>
        <dbReference type="ARBA" id="ARBA00023136"/>
    </source>
</evidence>
<evidence type="ECO:0000259" key="9">
    <source>
        <dbReference type="PROSITE" id="PS50850"/>
    </source>
</evidence>
<dbReference type="Proteomes" id="UP000468668">
    <property type="component" value="Unassembled WGS sequence"/>
</dbReference>
<evidence type="ECO:0000313" key="11">
    <source>
        <dbReference type="Proteomes" id="UP000468668"/>
    </source>
</evidence>
<organism evidence="10 11">
    <name type="scientific">Ellagibacter isourolithinifaciens</name>
    <dbReference type="NCBI Taxonomy" id="2137581"/>
    <lineage>
        <taxon>Bacteria</taxon>
        <taxon>Bacillati</taxon>
        <taxon>Actinomycetota</taxon>
        <taxon>Coriobacteriia</taxon>
        <taxon>Eggerthellales</taxon>
        <taxon>Eggerthellaceae</taxon>
        <taxon>Ellagibacter</taxon>
    </lineage>
</organism>
<feature type="domain" description="Major facilitator superfamily (MFS) profile" evidence="9">
    <location>
        <begin position="9"/>
        <end position="404"/>
    </location>
</feature>
<dbReference type="Pfam" id="PF07690">
    <property type="entry name" value="MFS_1"/>
    <property type="match status" value="1"/>
</dbReference>
<dbReference type="InterPro" id="IPR011701">
    <property type="entry name" value="MFS"/>
</dbReference>
<evidence type="ECO:0000256" key="8">
    <source>
        <dbReference type="SAM" id="Phobius"/>
    </source>
</evidence>
<keyword evidence="11" id="KW-1185">Reference proteome</keyword>
<sequence length="404" mass="42814">MDKQREHQNWLIVSLCFFLVAFCITLMMYKIPTIMIQLMELLSVSAATAAWFMSVFTFTGIFLAIPIGFLIKGIGVRKVVIVSGFLAAFASIAGSFAPEVGFACVPLLIVTRGLEGLSFVGIIASIPIMIQMCIIPSRVGTSTGIFMLGGMLGAMGGGVITPTVFTASGFAGLWIAYAAFMALSTIVFMVYVRFPRQEQEGAFPESKAATRSSSVSIYGVFFKPNTLLFFLGFAAFQILLLSVLTYAPTALQQRGMSPAMSGFVSTLPQLISIVTAIAFGAIADAIHRTKPLVIIGMIAMAICAPAALVTDTPVLWAILVAMGLLAMGVPTVVMAAYPKLLADPSKLTVGMGVMMLVQSLGQFLGSLIPSIVLGPDLSNWTVCSIVLFLLGLAATACFVASKFK</sequence>
<keyword evidence="5 8" id="KW-0812">Transmembrane</keyword>
<dbReference type="GO" id="GO:0022857">
    <property type="term" value="F:transmembrane transporter activity"/>
    <property type="evidence" value="ECO:0007669"/>
    <property type="project" value="InterPro"/>
</dbReference>
<reference evidence="10 11" key="1">
    <citation type="submission" date="2019-09" db="EMBL/GenBank/DDBJ databases">
        <title>Whole genome shotgun sequencing (WGS) of Ellagibacter isourolithinifaciens DSM 104140(T) and Adlercreutzia muris DSM 29508(T).</title>
        <authorList>
            <person name="Stoll D.A."/>
            <person name="Danylec N."/>
            <person name="Huch M."/>
        </authorList>
    </citation>
    <scope>NUCLEOTIDE SEQUENCE [LARGE SCALE GENOMIC DNA]</scope>
    <source>
        <strain evidence="10 11">DSM 104140</strain>
    </source>
</reference>
<dbReference type="Gene3D" id="1.20.1250.20">
    <property type="entry name" value="MFS general substrate transporter like domains"/>
    <property type="match status" value="2"/>
</dbReference>
<evidence type="ECO:0000256" key="3">
    <source>
        <dbReference type="ARBA" id="ARBA00022448"/>
    </source>
</evidence>
<accession>A0A6N6NJC1</accession>
<feature type="transmembrane region" description="Helical" evidence="8">
    <location>
        <begin position="144"/>
        <end position="165"/>
    </location>
</feature>
<keyword evidence="6 8" id="KW-1133">Transmembrane helix</keyword>
<dbReference type="PROSITE" id="PS50850">
    <property type="entry name" value="MFS"/>
    <property type="match status" value="1"/>
</dbReference>
<dbReference type="OrthoDB" id="3171992at2"/>
<feature type="transmembrane region" description="Helical" evidence="8">
    <location>
        <begin position="315"/>
        <end position="337"/>
    </location>
</feature>
<feature type="transmembrane region" description="Helical" evidence="8">
    <location>
        <begin position="49"/>
        <end position="71"/>
    </location>
</feature>
<feature type="transmembrane region" description="Helical" evidence="8">
    <location>
        <begin position="267"/>
        <end position="285"/>
    </location>
</feature>
<dbReference type="GeneID" id="98658742"/>
<protein>
    <submittedName>
        <fullName evidence="10">MFS transporter</fullName>
    </submittedName>
</protein>
<keyword evidence="4" id="KW-1003">Cell membrane</keyword>
<comment type="similarity">
    <text evidence="2">Belongs to the major facilitator superfamily.</text>
</comment>
<keyword evidence="7 8" id="KW-0472">Membrane</keyword>
<feature type="transmembrane region" description="Helical" evidence="8">
    <location>
        <begin position="227"/>
        <end position="247"/>
    </location>
</feature>
<keyword evidence="3" id="KW-0813">Transport</keyword>
<evidence type="ECO:0000256" key="5">
    <source>
        <dbReference type="ARBA" id="ARBA00022692"/>
    </source>
</evidence>
<dbReference type="RefSeq" id="WP_158050376.1">
    <property type="nucleotide sequence ID" value="NZ_WAJR01000036.1"/>
</dbReference>
<feature type="transmembrane region" description="Helical" evidence="8">
    <location>
        <begin position="292"/>
        <end position="309"/>
    </location>
</feature>
<dbReference type="InterPro" id="IPR036259">
    <property type="entry name" value="MFS_trans_sf"/>
</dbReference>
<evidence type="ECO:0000313" key="10">
    <source>
        <dbReference type="EMBL" id="KAB1636045.1"/>
    </source>
</evidence>
<feature type="transmembrane region" description="Helical" evidence="8">
    <location>
        <begin position="349"/>
        <end position="373"/>
    </location>
</feature>
<dbReference type="AlphaFoldDB" id="A0A6N6NJC1"/>
<dbReference type="PANTHER" id="PTHR43271:SF2">
    <property type="entry name" value="BLL2771 PROTEIN"/>
    <property type="match status" value="1"/>
</dbReference>
<comment type="subcellular location">
    <subcellularLocation>
        <location evidence="1">Cell membrane</location>
        <topology evidence="1">Multi-pass membrane protein</topology>
    </subcellularLocation>
</comment>
<proteinExistence type="inferred from homology"/>
<dbReference type="EMBL" id="WAJR01000036">
    <property type="protein sequence ID" value="KAB1636045.1"/>
    <property type="molecule type" value="Genomic_DNA"/>
</dbReference>
<evidence type="ECO:0000256" key="4">
    <source>
        <dbReference type="ARBA" id="ARBA00022475"/>
    </source>
</evidence>
<feature type="transmembrane region" description="Helical" evidence="8">
    <location>
        <begin position="9"/>
        <end position="29"/>
    </location>
</feature>
<dbReference type="GO" id="GO:0005886">
    <property type="term" value="C:plasma membrane"/>
    <property type="evidence" value="ECO:0007669"/>
    <property type="project" value="UniProtKB-SubCell"/>
</dbReference>
<comment type="caution">
    <text evidence="10">The sequence shown here is derived from an EMBL/GenBank/DDBJ whole genome shotgun (WGS) entry which is preliminary data.</text>
</comment>
<feature type="transmembrane region" description="Helical" evidence="8">
    <location>
        <begin position="171"/>
        <end position="192"/>
    </location>
</feature>
<dbReference type="InterPro" id="IPR020846">
    <property type="entry name" value="MFS_dom"/>
</dbReference>